<keyword evidence="4" id="KW-1185">Reference proteome</keyword>
<name>A0ABQ9Y3X7_9EUKA</name>
<proteinExistence type="inferred from homology"/>
<dbReference type="CDD" id="cd02859">
    <property type="entry name" value="E_set_AMPKbeta_like_N"/>
    <property type="match status" value="1"/>
</dbReference>
<dbReference type="InterPro" id="IPR013783">
    <property type="entry name" value="Ig-like_fold"/>
</dbReference>
<comment type="similarity">
    <text evidence="1">Belongs to the 5'-AMP-activated protein kinase beta subunit family.</text>
</comment>
<dbReference type="InterPro" id="IPR050827">
    <property type="entry name" value="CRP1_MDG1_kinase"/>
</dbReference>
<dbReference type="GO" id="GO:0016301">
    <property type="term" value="F:kinase activity"/>
    <property type="evidence" value="ECO:0007669"/>
    <property type="project" value="UniProtKB-KW"/>
</dbReference>
<organism evidence="3 4">
    <name type="scientific">Blattamonas nauphoetae</name>
    <dbReference type="NCBI Taxonomy" id="2049346"/>
    <lineage>
        <taxon>Eukaryota</taxon>
        <taxon>Metamonada</taxon>
        <taxon>Preaxostyla</taxon>
        <taxon>Oxymonadida</taxon>
        <taxon>Blattamonas</taxon>
    </lineage>
</organism>
<comment type="caution">
    <text evidence="3">The sequence shown here is derived from an EMBL/GenBank/DDBJ whole genome shotgun (WGS) entry which is preliminary data.</text>
</comment>
<dbReference type="Pfam" id="PF16561">
    <property type="entry name" value="AMPK1_CBM"/>
    <property type="match status" value="1"/>
</dbReference>
<dbReference type="PANTHER" id="PTHR10343:SF84">
    <property type="entry name" value="5'-AMP-ACTIVATED PROTEIN KINASE SUBUNIT BETA-1"/>
    <property type="match status" value="1"/>
</dbReference>
<dbReference type="PANTHER" id="PTHR10343">
    <property type="entry name" value="5'-AMP-ACTIVATED PROTEIN KINASE , BETA SUBUNIT"/>
    <property type="match status" value="1"/>
</dbReference>
<dbReference type="Gene3D" id="2.60.40.10">
    <property type="entry name" value="Immunoglobulins"/>
    <property type="match status" value="1"/>
</dbReference>
<feature type="domain" description="AMP-activated protein kinase glycogen-binding" evidence="2">
    <location>
        <begin position="106"/>
        <end position="186"/>
    </location>
</feature>
<keyword evidence="3" id="KW-0418">Kinase</keyword>
<dbReference type="SUPFAM" id="SSF81296">
    <property type="entry name" value="E set domains"/>
    <property type="match status" value="1"/>
</dbReference>
<keyword evidence="3" id="KW-0808">Transferase</keyword>
<reference evidence="3 4" key="1">
    <citation type="journal article" date="2022" name="bioRxiv">
        <title>Genomics of Preaxostyla Flagellates Illuminates Evolutionary Transitions and the Path Towards Mitochondrial Loss.</title>
        <authorList>
            <person name="Novak L.V.F."/>
            <person name="Treitli S.C."/>
            <person name="Pyrih J."/>
            <person name="Halakuc P."/>
            <person name="Pipaliya S.V."/>
            <person name="Vacek V."/>
            <person name="Brzon O."/>
            <person name="Soukal P."/>
            <person name="Eme L."/>
            <person name="Dacks J.B."/>
            <person name="Karnkowska A."/>
            <person name="Elias M."/>
            <person name="Hampl V."/>
        </authorList>
    </citation>
    <scope>NUCLEOTIDE SEQUENCE [LARGE SCALE GENOMIC DNA]</scope>
    <source>
        <strain evidence="3">NAU3</strain>
        <tissue evidence="3">Gut</tissue>
    </source>
</reference>
<evidence type="ECO:0000259" key="2">
    <source>
        <dbReference type="Pfam" id="PF16561"/>
    </source>
</evidence>
<evidence type="ECO:0000256" key="1">
    <source>
        <dbReference type="ARBA" id="ARBA00010926"/>
    </source>
</evidence>
<accession>A0ABQ9Y3X7</accession>
<dbReference type="InterPro" id="IPR014756">
    <property type="entry name" value="Ig_E-set"/>
</dbReference>
<dbReference type="InterPro" id="IPR032640">
    <property type="entry name" value="AMPK1_CBM"/>
</dbReference>
<evidence type="ECO:0000313" key="4">
    <source>
        <dbReference type="Proteomes" id="UP001281761"/>
    </source>
</evidence>
<dbReference type="Proteomes" id="UP001281761">
    <property type="component" value="Unassembled WGS sequence"/>
</dbReference>
<evidence type="ECO:0000313" key="3">
    <source>
        <dbReference type="EMBL" id="KAK2958440.1"/>
    </source>
</evidence>
<protein>
    <submittedName>
        <fullName evidence="3">Glycogen recognition site of AMP-activated protein kinase</fullName>
    </submittedName>
</protein>
<dbReference type="EMBL" id="JARBJD010000037">
    <property type="protein sequence ID" value="KAK2958440.1"/>
    <property type="molecule type" value="Genomic_DNA"/>
</dbReference>
<gene>
    <name evidence="3" type="ORF">BLNAU_6474</name>
</gene>
<sequence>MPQIWFLQQNRTNYAVGFDQKTSQFLENAHQNRHNPAYVIPYITCLEYPTLSDPQALMSNSRRELDYSINFDSMSLVQRLDPSIVHKLIRWDSTQPMSDGGVNRAYRFEWPYEGNLVYLRGSFDAWSSSIPLQKKAGTNIKEVVLLLPADKAFSYKFIVDGTWVHREELPFAYDENGNVNNIIAPHESNVTDNQT</sequence>